<feature type="non-terminal residue" evidence="1">
    <location>
        <position position="1"/>
    </location>
</feature>
<dbReference type="EMBL" id="JANBPG010001397">
    <property type="protein sequence ID" value="KAJ1890144.1"/>
    <property type="molecule type" value="Genomic_DNA"/>
</dbReference>
<evidence type="ECO:0000313" key="1">
    <source>
        <dbReference type="EMBL" id="KAJ1890144.1"/>
    </source>
</evidence>
<dbReference type="Proteomes" id="UP001150581">
    <property type="component" value="Unassembled WGS sequence"/>
</dbReference>
<gene>
    <name evidence="1" type="primary">GAT1_3</name>
    <name evidence="1" type="ORF">LPJ66_007646</name>
</gene>
<protein>
    <submittedName>
        <fullName evidence="1">Sodium- and chloride-dependent GABA transporter 1</fullName>
    </submittedName>
</protein>
<organism evidence="1 2">
    <name type="scientific">Kickxella alabastrina</name>
    <dbReference type="NCBI Taxonomy" id="61397"/>
    <lineage>
        <taxon>Eukaryota</taxon>
        <taxon>Fungi</taxon>
        <taxon>Fungi incertae sedis</taxon>
        <taxon>Zoopagomycota</taxon>
        <taxon>Kickxellomycotina</taxon>
        <taxon>Kickxellomycetes</taxon>
        <taxon>Kickxellales</taxon>
        <taxon>Kickxellaceae</taxon>
        <taxon>Kickxella</taxon>
    </lineage>
</organism>
<sequence length="940" mass="96633">LHSALFEAAAAAATSPGNQPSESSAADMALALMTHLCGADANSAQRSGKPLGLALDADDSDDDAANDFDDVDSVPDPESFVVSSSDRPETFSVGGTAAAAAESLFTETSLFSPSSANMFLIDDYQQPQKDIEKTASVQTSLAEAMALAKGIRSRPASSSTSIPASGRISPTQSSSSESLLDEDDDDDVDDSAANSSESSSETESQSISSSGSRSRKPQSSGKRAHNESDDDEHNRVFFVDPNTLASSSSDMYFDDGGFTRFLRIHVKRQQERNSPTAQPTIDPATHMRKPNAADVDMADSKEAKKPAKKQDGFAAALAAARVMDDSAITGGIERGGILPFGAGQMQQASTAAAVDSAMMLDSGLLASGSSAMSLGFSSTALSSFIAPSLDNGLGGMHMAGFPGVPSLTAIPNANPFMLPGSGQGPILDSDSITSTFYSGFGLPAPPLGSSQQMMASQLAHHQLHSAAAAVVNAQINRQRGTNNSGIRSSSSSNIGWRSMAISNDAQPLGISSSLQSKPDQAADVNAMLRALNAVASVTNPTLPSQQNTNSLPSAAIASGANGPSDALQQMLYFSQLAAVSGKSDGSISLPLVGSRTASLGGGSEQPGMFNMDNIPRTINPSTIDLPAVTSVTVNQLGDCMDVEESPAKAPVVAALNKRPRETNGAATAQPKPSSTNGSNQQSPGKRNKPNATTATAAFQPKDTAPRATPSSATSLASPSAPSAPKKTSANPASANQSGAIAIDEKTGHPQVCSNCSTTTTPLWRRDPEGKPLCNACGLFWKLHGITRPLSLKTNVIKKRNRTAAKKNTALVAVTPVAPVTAIGSGSGSGLGSGSAVAGAASAVPVPVASGVPQQQQRQQTMTAAKIAHTQLQLQSQPRLQMHQQQRPSAVAGGHQAFGQAQIQQQQQQQQRAQGIAIPHPPSAKLNQQPVASVATAVPSV</sequence>
<proteinExistence type="predicted"/>
<keyword evidence="2" id="KW-1185">Reference proteome</keyword>
<comment type="caution">
    <text evidence="1">The sequence shown here is derived from an EMBL/GenBank/DDBJ whole genome shotgun (WGS) entry which is preliminary data.</text>
</comment>
<evidence type="ECO:0000313" key="2">
    <source>
        <dbReference type="Proteomes" id="UP001150581"/>
    </source>
</evidence>
<name>A0ACC1IAL2_9FUNG</name>
<accession>A0ACC1IAL2</accession>
<reference evidence="1" key="1">
    <citation type="submission" date="2022-07" db="EMBL/GenBank/DDBJ databases">
        <title>Phylogenomic reconstructions and comparative analyses of Kickxellomycotina fungi.</title>
        <authorList>
            <person name="Reynolds N.K."/>
            <person name="Stajich J.E."/>
            <person name="Barry K."/>
            <person name="Grigoriev I.V."/>
            <person name="Crous P."/>
            <person name="Smith M.E."/>
        </authorList>
    </citation>
    <scope>NUCLEOTIDE SEQUENCE</scope>
    <source>
        <strain evidence="1">Benny 63K</strain>
    </source>
</reference>